<accession>T1JE76</accession>
<dbReference type="PANTHER" id="PTHR45632:SF3">
    <property type="entry name" value="KELCH-LIKE PROTEIN 32"/>
    <property type="match status" value="1"/>
</dbReference>
<evidence type="ECO:0000256" key="2">
    <source>
        <dbReference type="ARBA" id="ARBA00022737"/>
    </source>
</evidence>
<dbReference type="InterPro" id="IPR011705">
    <property type="entry name" value="BACK"/>
</dbReference>
<dbReference type="STRING" id="126957.T1JE76"/>
<dbReference type="PROSITE" id="PS50097">
    <property type="entry name" value="BTB"/>
    <property type="match status" value="1"/>
</dbReference>
<feature type="region of interest" description="Disordered" evidence="3">
    <location>
        <begin position="325"/>
        <end position="350"/>
    </location>
</feature>
<keyword evidence="1" id="KW-0880">Kelch repeat</keyword>
<dbReference type="SUPFAM" id="SSF54695">
    <property type="entry name" value="POZ domain"/>
    <property type="match status" value="1"/>
</dbReference>
<dbReference type="Gene3D" id="2.120.10.80">
    <property type="entry name" value="Kelch-type beta propeller"/>
    <property type="match status" value="1"/>
</dbReference>
<organism evidence="5 6">
    <name type="scientific">Strigamia maritima</name>
    <name type="common">European centipede</name>
    <name type="synonym">Geophilus maritimus</name>
    <dbReference type="NCBI Taxonomy" id="126957"/>
    <lineage>
        <taxon>Eukaryota</taxon>
        <taxon>Metazoa</taxon>
        <taxon>Ecdysozoa</taxon>
        <taxon>Arthropoda</taxon>
        <taxon>Myriapoda</taxon>
        <taxon>Chilopoda</taxon>
        <taxon>Pleurostigmophora</taxon>
        <taxon>Geophilomorpha</taxon>
        <taxon>Linotaeniidae</taxon>
        <taxon>Strigamia</taxon>
    </lineage>
</organism>
<dbReference type="Proteomes" id="UP000014500">
    <property type="component" value="Unassembled WGS sequence"/>
</dbReference>
<evidence type="ECO:0000256" key="1">
    <source>
        <dbReference type="ARBA" id="ARBA00022441"/>
    </source>
</evidence>
<reference evidence="5" key="2">
    <citation type="submission" date="2015-02" db="UniProtKB">
        <authorList>
            <consortium name="EnsemblMetazoa"/>
        </authorList>
    </citation>
    <scope>IDENTIFICATION</scope>
</reference>
<keyword evidence="2" id="KW-0677">Repeat</keyword>
<dbReference type="InterPro" id="IPR000210">
    <property type="entry name" value="BTB/POZ_dom"/>
</dbReference>
<reference evidence="6" key="1">
    <citation type="submission" date="2011-05" db="EMBL/GenBank/DDBJ databases">
        <authorList>
            <person name="Richards S.R."/>
            <person name="Qu J."/>
            <person name="Jiang H."/>
            <person name="Jhangiani S.N."/>
            <person name="Agravi P."/>
            <person name="Goodspeed R."/>
            <person name="Gross S."/>
            <person name="Mandapat C."/>
            <person name="Jackson L."/>
            <person name="Mathew T."/>
            <person name="Pu L."/>
            <person name="Thornton R."/>
            <person name="Saada N."/>
            <person name="Wilczek-Boney K.B."/>
            <person name="Lee S."/>
            <person name="Kovar C."/>
            <person name="Wu Y."/>
            <person name="Scherer S.E."/>
            <person name="Worley K.C."/>
            <person name="Muzny D.M."/>
            <person name="Gibbs R."/>
        </authorList>
    </citation>
    <scope>NUCLEOTIDE SEQUENCE</scope>
    <source>
        <strain evidence="6">Brora</strain>
    </source>
</reference>
<dbReference type="Pfam" id="PF07707">
    <property type="entry name" value="BACK"/>
    <property type="match status" value="1"/>
</dbReference>
<dbReference type="InterPro" id="IPR015915">
    <property type="entry name" value="Kelch-typ_b-propeller"/>
</dbReference>
<dbReference type="SUPFAM" id="SSF117281">
    <property type="entry name" value="Kelch motif"/>
    <property type="match status" value="1"/>
</dbReference>
<dbReference type="EMBL" id="JH432116">
    <property type="status" value="NOT_ANNOTATED_CDS"/>
    <property type="molecule type" value="Genomic_DNA"/>
</dbReference>
<dbReference type="EnsemblMetazoa" id="SMAR012115-RA">
    <property type="protein sequence ID" value="SMAR012115-PA"/>
    <property type="gene ID" value="SMAR012115"/>
</dbReference>
<sequence length="692" mass="78915">MEVPSVKTMKKTEEWIEKQPAKKSELESCTRLRRLEDLSTVKVTKSASPRGLVVSEPTTSTVAFDIPLASFSKNEDAFDFRSALNQARVDKLYGDVYLTCDNVHLPAHKIVLSAKSKYFHEIFSCDTDETCTEVLVLQGVEPVIMEALLDFMYTGEIHWINIPPNKIQRLIMAGVRLSITNFCNYCISKITENLTSHTFRNALDVAEILKNQDMENQIINYVADNLENLWISTDLMLLNEKRIGAVLATASHRSHSHDIVLRSLLAWVKHNVDERVRMLWALMNVVNLPKISATYARFLLEEDPIVKDNVEVRDHIVNLLHMREKEDAKEKEKEREKERERQREKEKEKLRKMQLEKVAIGGRDSKSDESRIRKTINFVDGGLTHGPLIDRDSTKNTTNSTTTSSRALDLYVSKPSAPCLVLVGQDESNKLCICYYNIKVDQWTEAEIIDLNTNLKPGLLYDRNNIFFIGGEDSQQFKVNKCFMHDLGTRETRRLPDLRIPRASPIVFTAGNAIYVAGGTGRYSNSGLSHVEWLESSMGNVWKNGAPMREKRDQTASWTTVRNNKVYVVGGGTNKCEFFSCVSRTWNELPALPVDFKDLPCYLAMADERLFVMKQFNPSKVYFLDQNKGTWKSQVTKGVAPELVSHVTGWSSKIFVVDKALNLSVLDVLTNTWYHVTRLARAITRVKYISIE</sequence>
<dbReference type="Pfam" id="PF00651">
    <property type="entry name" value="BTB"/>
    <property type="match status" value="1"/>
</dbReference>
<name>T1JE76_STRMM</name>
<keyword evidence="6" id="KW-1185">Reference proteome</keyword>
<dbReference type="PANTHER" id="PTHR45632">
    <property type="entry name" value="LD33804P"/>
    <property type="match status" value="1"/>
</dbReference>
<evidence type="ECO:0000313" key="5">
    <source>
        <dbReference type="EnsemblMetazoa" id="SMAR012115-PA"/>
    </source>
</evidence>
<dbReference type="CDD" id="cd18186">
    <property type="entry name" value="BTB_POZ_ZBTB_KLHL-like"/>
    <property type="match status" value="1"/>
</dbReference>
<evidence type="ECO:0000259" key="4">
    <source>
        <dbReference type="PROSITE" id="PS50097"/>
    </source>
</evidence>
<feature type="domain" description="BTB" evidence="4">
    <location>
        <begin position="94"/>
        <end position="161"/>
    </location>
</feature>
<dbReference type="eggNOG" id="KOG4441">
    <property type="taxonomic scope" value="Eukaryota"/>
</dbReference>
<protein>
    <recommendedName>
        <fullName evidence="4">BTB domain-containing protein</fullName>
    </recommendedName>
</protein>
<proteinExistence type="predicted"/>
<dbReference type="AlphaFoldDB" id="T1JE76"/>
<dbReference type="PhylomeDB" id="T1JE76"/>
<dbReference type="Gene3D" id="1.25.40.420">
    <property type="match status" value="1"/>
</dbReference>
<dbReference type="HOGENOM" id="CLU_398141_0_0_1"/>
<dbReference type="Gene3D" id="3.30.710.10">
    <property type="entry name" value="Potassium Channel Kv1.1, Chain A"/>
    <property type="match status" value="1"/>
</dbReference>
<dbReference type="InterPro" id="IPR011333">
    <property type="entry name" value="SKP1/BTB/POZ_sf"/>
</dbReference>
<dbReference type="SMART" id="SM00225">
    <property type="entry name" value="BTB"/>
    <property type="match status" value="1"/>
</dbReference>
<evidence type="ECO:0000313" key="6">
    <source>
        <dbReference type="Proteomes" id="UP000014500"/>
    </source>
</evidence>
<evidence type="ECO:0000256" key="3">
    <source>
        <dbReference type="SAM" id="MobiDB-lite"/>
    </source>
</evidence>